<dbReference type="InterPro" id="IPR044549">
    <property type="entry name" value="bHLH_AtIBH1-like"/>
</dbReference>
<dbReference type="OrthoDB" id="1647165at2759"/>
<comment type="caution">
    <text evidence="7">The sequence shown here is derived from an EMBL/GenBank/DDBJ whole genome shotgun (WGS) entry which is preliminary data.</text>
</comment>
<comment type="subcellular location">
    <subcellularLocation>
        <location evidence="1">Nucleus</location>
    </subcellularLocation>
</comment>
<dbReference type="PROSITE" id="PS50888">
    <property type="entry name" value="BHLH"/>
    <property type="match status" value="1"/>
</dbReference>
<keyword evidence="8" id="KW-1185">Reference proteome</keyword>
<reference evidence="7" key="1">
    <citation type="submission" date="2019-09" db="EMBL/GenBank/DDBJ databases">
        <title>Draft genome information of white flower Hibiscus syriacus.</title>
        <authorList>
            <person name="Kim Y.-M."/>
        </authorList>
    </citation>
    <scope>NUCLEOTIDE SEQUENCE [LARGE SCALE GENOMIC DNA]</scope>
    <source>
        <strain evidence="7">YM2019G1</strain>
    </source>
</reference>
<feature type="domain" description="BHLH" evidence="6">
    <location>
        <begin position="112"/>
        <end position="161"/>
    </location>
</feature>
<dbReference type="InterPro" id="IPR044660">
    <property type="entry name" value="IBH1-like"/>
</dbReference>
<dbReference type="EMBL" id="VEPZ02001236">
    <property type="protein sequence ID" value="KAE8685024.1"/>
    <property type="molecule type" value="Genomic_DNA"/>
</dbReference>
<protein>
    <submittedName>
        <fullName evidence="7">Ribonuclease 3-like</fullName>
    </submittedName>
</protein>
<dbReference type="AlphaFoldDB" id="A0A6A2YZI8"/>
<gene>
    <name evidence="7" type="ORF">F3Y22_tig00111105pilonHSYRG00989</name>
</gene>
<sequence>MASFMPNLDPAPDTCPEFKRRKRRIIDQNPASHQRNQTNKRWRTQRQQHIYSSKLIQALRRSRRTSAAKEVHETADRVLAVLARGTTRWSRAILTSRKISKHKKAKVVADTRLRKPAINREKRKAPVVQRKLKLLARLVPGCRKLSFTNLLEETSDYIAALEMQVRAMTAITEFLAGGGPQPPADRFSTNVNS</sequence>
<evidence type="ECO:0000313" key="7">
    <source>
        <dbReference type="EMBL" id="KAE8685024.1"/>
    </source>
</evidence>
<evidence type="ECO:0000256" key="2">
    <source>
        <dbReference type="ARBA" id="ARBA00023015"/>
    </source>
</evidence>
<accession>A0A6A2YZI8</accession>
<proteinExistence type="predicted"/>
<dbReference type="InterPro" id="IPR036638">
    <property type="entry name" value="HLH_DNA-bd_sf"/>
</dbReference>
<dbReference type="GO" id="GO:0005634">
    <property type="term" value="C:nucleus"/>
    <property type="evidence" value="ECO:0007669"/>
    <property type="project" value="UniProtKB-SubCell"/>
</dbReference>
<name>A0A6A2YZI8_HIBSY</name>
<dbReference type="InterPro" id="IPR011598">
    <property type="entry name" value="bHLH_dom"/>
</dbReference>
<evidence type="ECO:0000256" key="1">
    <source>
        <dbReference type="ARBA" id="ARBA00004123"/>
    </source>
</evidence>
<dbReference type="GO" id="GO:0000976">
    <property type="term" value="F:transcription cis-regulatory region binding"/>
    <property type="evidence" value="ECO:0007669"/>
    <property type="project" value="UniProtKB-ARBA"/>
</dbReference>
<feature type="region of interest" description="Disordered" evidence="5">
    <location>
        <begin position="1"/>
        <end position="47"/>
    </location>
</feature>
<dbReference type="CDD" id="cd11444">
    <property type="entry name" value="bHLH_AtIBH1_like"/>
    <property type="match status" value="1"/>
</dbReference>
<evidence type="ECO:0000256" key="3">
    <source>
        <dbReference type="ARBA" id="ARBA00023163"/>
    </source>
</evidence>
<evidence type="ECO:0000256" key="5">
    <source>
        <dbReference type="SAM" id="MobiDB-lite"/>
    </source>
</evidence>
<keyword evidence="2" id="KW-0805">Transcription regulation</keyword>
<keyword evidence="4" id="KW-0539">Nucleus</keyword>
<evidence type="ECO:0000259" key="6">
    <source>
        <dbReference type="PROSITE" id="PS50888"/>
    </source>
</evidence>
<dbReference type="PANTHER" id="PTHR33124:SF41">
    <property type="entry name" value="TRANSCRIPTION FACTOR BHLH149"/>
    <property type="match status" value="1"/>
</dbReference>
<dbReference type="SUPFAM" id="SSF47459">
    <property type="entry name" value="HLH, helix-loop-helix DNA-binding domain"/>
    <property type="match status" value="1"/>
</dbReference>
<dbReference type="PANTHER" id="PTHR33124">
    <property type="entry name" value="TRANSCRIPTION FACTOR IBH1-LIKE 1"/>
    <property type="match status" value="1"/>
</dbReference>
<dbReference type="GO" id="GO:0046983">
    <property type="term" value="F:protein dimerization activity"/>
    <property type="evidence" value="ECO:0007669"/>
    <property type="project" value="InterPro"/>
</dbReference>
<keyword evidence="3" id="KW-0804">Transcription</keyword>
<organism evidence="7 8">
    <name type="scientific">Hibiscus syriacus</name>
    <name type="common">Rose of Sharon</name>
    <dbReference type="NCBI Taxonomy" id="106335"/>
    <lineage>
        <taxon>Eukaryota</taxon>
        <taxon>Viridiplantae</taxon>
        <taxon>Streptophyta</taxon>
        <taxon>Embryophyta</taxon>
        <taxon>Tracheophyta</taxon>
        <taxon>Spermatophyta</taxon>
        <taxon>Magnoliopsida</taxon>
        <taxon>eudicotyledons</taxon>
        <taxon>Gunneridae</taxon>
        <taxon>Pentapetalae</taxon>
        <taxon>rosids</taxon>
        <taxon>malvids</taxon>
        <taxon>Malvales</taxon>
        <taxon>Malvaceae</taxon>
        <taxon>Malvoideae</taxon>
        <taxon>Hibiscus</taxon>
    </lineage>
</organism>
<dbReference type="Proteomes" id="UP000436088">
    <property type="component" value="Unassembled WGS sequence"/>
</dbReference>
<evidence type="ECO:0000313" key="8">
    <source>
        <dbReference type="Proteomes" id="UP000436088"/>
    </source>
</evidence>
<dbReference type="GO" id="GO:0006355">
    <property type="term" value="P:regulation of DNA-templated transcription"/>
    <property type="evidence" value="ECO:0007669"/>
    <property type="project" value="InterPro"/>
</dbReference>
<evidence type="ECO:0000256" key="4">
    <source>
        <dbReference type="ARBA" id="ARBA00023242"/>
    </source>
</evidence>